<evidence type="ECO:0000256" key="1">
    <source>
        <dbReference type="SAM" id="MobiDB-lite"/>
    </source>
</evidence>
<dbReference type="InParanoid" id="A0A162TKX6"/>
<gene>
    <name evidence="2" type="ORF">PHYBLDRAFT_149793</name>
</gene>
<evidence type="ECO:0000313" key="3">
    <source>
        <dbReference type="Proteomes" id="UP000077315"/>
    </source>
</evidence>
<dbReference type="PANTHER" id="PTHR33324:SF2">
    <property type="entry name" value="MYB_SANT-LIKE DNA-BINDING DOMAIN-CONTAINING PROTEIN"/>
    <property type="match status" value="1"/>
</dbReference>
<feature type="compositionally biased region" description="Acidic residues" evidence="1">
    <location>
        <begin position="171"/>
        <end position="190"/>
    </location>
</feature>
<evidence type="ECO:0000313" key="2">
    <source>
        <dbReference type="EMBL" id="OAD69402.1"/>
    </source>
</evidence>
<dbReference type="PANTHER" id="PTHR33324">
    <property type="entry name" value="EXPRESSED PROTEIN"/>
    <property type="match status" value="1"/>
</dbReference>
<organism evidence="2 3">
    <name type="scientific">Phycomyces blakesleeanus (strain ATCC 8743b / DSM 1359 / FGSC 10004 / NBRC 33097 / NRRL 1555)</name>
    <dbReference type="NCBI Taxonomy" id="763407"/>
    <lineage>
        <taxon>Eukaryota</taxon>
        <taxon>Fungi</taxon>
        <taxon>Fungi incertae sedis</taxon>
        <taxon>Mucoromycota</taxon>
        <taxon>Mucoromycotina</taxon>
        <taxon>Mucoromycetes</taxon>
        <taxon>Mucorales</taxon>
        <taxon>Phycomycetaceae</taxon>
        <taxon>Phycomyces</taxon>
    </lineage>
</organism>
<protein>
    <submittedName>
        <fullName evidence="2">Uncharacterized protein</fullName>
    </submittedName>
</protein>
<reference evidence="3" key="1">
    <citation type="submission" date="2015-06" db="EMBL/GenBank/DDBJ databases">
        <title>Expansion of signal transduction pathways in fungi by whole-genome duplication.</title>
        <authorList>
            <consortium name="DOE Joint Genome Institute"/>
            <person name="Corrochano L.M."/>
            <person name="Kuo A."/>
            <person name="Marcet-Houben M."/>
            <person name="Polaino S."/>
            <person name="Salamov A."/>
            <person name="Villalobos J.M."/>
            <person name="Alvarez M.I."/>
            <person name="Avalos J."/>
            <person name="Benito E.P."/>
            <person name="Benoit I."/>
            <person name="Burger G."/>
            <person name="Camino L.P."/>
            <person name="Canovas D."/>
            <person name="Cerda-Olmedo E."/>
            <person name="Cheng J.-F."/>
            <person name="Dominguez A."/>
            <person name="Elias M."/>
            <person name="Eslava A.P."/>
            <person name="Glaser F."/>
            <person name="Grimwood J."/>
            <person name="Gutierrez G."/>
            <person name="Heitman J."/>
            <person name="Henrissat B."/>
            <person name="Iturriaga E.A."/>
            <person name="Lang B.F."/>
            <person name="Lavin J.L."/>
            <person name="Lee S."/>
            <person name="Li W."/>
            <person name="Lindquist E."/>
            <person name="Lopez-Garcia S."/>
            <person name="Luque E.M."/>
            <person name="Marcos A.T."/>
            <person name="Martin J."/>
            <person name="McCluskey K."/>
            <person name="Medina H.R."/>
            <person name="Miralles-Duran A."/>
            <person name="Miyazaki A."/>
            <person name="Munoz-Torres E."/>
            <person name="Oguiza J.A."/>
            <person name="Ohm R."/>
            <person name="Olmedo M."/>
            <person name="Orejas M."/>
            <person name="Ortiz-Castellanos L."/>
            <person name="Pisabarro A.G."/>
            <person name="Rodriguez-Romero J."/>
            <person name="Ruiz-Herrera J."/>
            <person name="Ruiz-Vazquez R."/>
            <person name="Sanz C."/>
            <person name="Schackwitz W."/>
            <person name="Schmutz J."/>
            <person name="Shahriari M."/>
            <person name="Shelest E."/>
            <person name="Silva-Franco F."/>
            <person name="Soanes D."/>
            <person name="Syed K."/>
            <person name="Tagua V.G."/>
            <person name="Talbot N.J."/>
            <person name="Thon M."/>
            <person name="De vries R.P."/>
            <person name="Wiebenga A."/>
            <person name="Yadav J.S."/>
            <person name="Braun E.L."/>
            <person name="Baker S."/>
            <person name="Garre V."/>
            <person name="Horwitz B."/>
            <person name="Torres-Martinez S."/>
            <person name="Idnurm A."/>
            <person name="Herrera-Estrella A."/>
            <person name="Gabaldon T."/>
            <person name="Grigoriev I.V."/>
        </authorList>
    </citation>
    <scope>NUCLEOTIDE SEQUENCE [LARGE SCALE GENOMIC DNA]</scope>
    <source>
        <strain evidence="3">NRRL 1555(-)</strain>
    </source>
</reference>
<keyword evidence="3" id="KW-1185">Reference proteome</keyword>
<dbReference type="VEuPathDB" id="FungiDB:PHYBLDRAFT_149793"/>
<dbReference type="OrthoDB" id="2300438at2759"/>
<sequence>MSNSNSEISLSTEDNHAIKNEYKTWYKHDGGKDGLTSMERLQQFMLMNCGENLNMYLGGDKEGRTFKSSKVTILNKCNQYFQEQGVYRTTAQIKSRLNNLLTKQYGEAYRVWKNSIKNNSNDEGSTSEKEGLESELNQICPAFFQMEKVMGNRKTGSPAVCDTTKPMEWIHDEDGEQSNGDDDNTDEESAENSHSSNNEEYDSQNDNMSVLCSPPPKSSSSRKRRRVDVEYKELGEEVTRQLNESYVSLEAKIERLYREKLEVLKDDLHIKREREFIHRKFENMMKAVAELAKVQNWSDEKVQEQTDDVYNKTYSS</sequence>
<name>A0A162TKX6_PHYB8</name>
<dbReference type="AlphaFoldDB" id="A0A162TKX6"/>
<feature type="region of interest" description="Disordered" evidence="1">
    <location>
        <begin position="151"/>
        <end position="226"/>
    </location>
</feature>
<proteinExistence type="predicted"/>
<dbReference type="EMBL" id="KV440992">
    <property type="protein sequence ID" value="OAD69402.1"/>
    <property type="molecule type" value="Genomic_DNA"/>
</dbReference>
<accession>A0A162TKX6</accession>
<dbReference type="Proteomes" id="UP000077315">
    <property type="component" value="Unassembled WGS sequence"/>
</dbReference>
<dbReference type="GeneID" id="28993245"/>
<dbReference type="RefSeq" id="XP_018287442.1">
    <property type="nucleotide sequence ID" value="XM_018432339.1"/>
</dbReference>